<dbReference type="PANTHER" id="PTHR34596:SF2">
    <property type="entry name" value="CHITOPORIN"/>
    <property type="match status" value="1"/>
</dbReference>
<dbReference type="InterPro" id="IPR023614">
    <property type="entry name" value="Porin_dom_sf"/>
</dbReference>
<dbReference type="Gene3D" id="2.40.160.10">
    <property type="entry name" value="Porin"/>
    <property type="match status" value="1"/>
</dbReference>
<dbReference type="Proteomes" id="UP000078354">
    <property type="component" value="Chromosome"/>
</dbReference>
<dbReference type="Pfam" id="PF03573">
    <property type="entry name" value="OprD"/>
    <property type="match status" value="1"/>
</dbReference>
<organism evidence="5 6">
    <name type="scientific">Pseudomonas silesiensis</name>
    <dbReference type="NCBI Taxonomy" id="1853130"/>
    <lineage>
        <taxon>Bacteria</taxon>
        <taxon>Pseudomonadati</taxon>
        <taxon>Pseudomonadota</taxon>
        <taxon>Gammaproteobacteria</taxon>
        <taxon>Pseudomonadales</taxon>
        <taxon>Pseudomonadaceae</taxon>
        <taxon>Pseudomonas</taxon>
    </lineage>
</organism>
<evidence type="ECO:0000256" key="4">
    <source>
        <dbReference type="SAM" id="MobiDB-lite"/>
    </source>
</evidence>
<name>A0A191YTY9_9PSED</name>
<dbReference type="GO" id="GO:0015288">
    <property type="term" value="F:porin activity"/>
    <property type="evidence" value="ECO:0007669"/>
    <property type="project" value="TreeGrafter"/>
</dbReference>
<evidence type="ECO:0000256" key="2">
    <source>
        <dbReference type="ARBA" id="ARBA00022448"/>
    </source>
</evidence>
<keyword evidence="3" id="KW-0732">Signal</keyword>
<dbReference type="AlphaFoldDB" id="A0A191YTY9"/>
<evidence type="ECO:0000256" key="3">
    <source>
        <dbReference type="ARBA" id="ARBA00022729"/>
    </source>
</evidence>
<evidence type="ECO:0000313" key="6">
    <source>
        <dbReference type="Proteomes" id="UP000078354"/>
    </source>
</evidence>
<protein>
    <submittedName>
        <fullName evidence="5">Uncharacterized protein</fullName>
    </submittedName>
</protein>
<comment type="similarity">
    <text evidence="1">Belongs to the outer membrane porin (Opr) (TC 1.B.25) family.</text>
</comment>
<dbReference type="InterPro" id="IPR005318">
    <property type="entry name" value="OM_porin_bac"/>
</dbReference>
<keyword evidence="2" id="KW-0813">Transport</keyword>
<feature type="region of interest" description="Disordered" evidence="4">
    <location>
        <begin position="1"/>
        <end position="38"/>
    </location>
</feature>
<dbReference type="KEGG" id="psil:PMA3_14355"/>
<sequence>MGWVTGSGIDGTQAPKGGAYNPFDPITDDYQPQQGAGGRHWERDIELHYIVQSGPAKDLSLQLSHVTHRASSAQAGDDTDRIYVVIEYPTNWGRFERLR</sequence>
<reference evidence="5 6" key="1">
    <citation type="journal article" date="2018" name="Syst. Appl. Microbiol.">
        <title>Pseudomonas silesiensis sp. nov. strain A3T isolated from a biological pesticide sewage treatment plant and analysis of the complete genome sequence.</title>
        <authorList>
            <person name="Kaminski M.A."/>
            <person name="Furmanczyk E.M."/>
            <person name="Sobczak A."/>
            <person name="Dziembowski A."/>
            <person name="Lipinski L."/>
        </authorList>
    </citation>
    <scope>NUCLEOTIDE SEQUENCE [LARGE SCALE GENOMIC DNA]</scope>
    <source>
        <strain evidence="5 6">A3</strain>
    </source>
</reference>
<gene>
    <name evidence="5" type="ORF">PMA3_14355</name>
</gene>
<keyword evidence="6" id="KW-1185">Reference proteome</keyword>
<proteinExistence type="inferred from homology"/>
<dbReference type="GO" id="GO:0016020">
    <property type="term" value="C:membrane"/>
    <property type="evidence" value="ECO:0007669"/>
    <property type="project" value="InterPro"/>
</dbReference>
<dbReference type="EMBL" id="CP014870">
    <property type="protein sequence ID" value="ANJ56258.1"/>
    <property type="molecule type" value="Genomic_DNA"/>
</dbReference>
<evidence type="ECO:0000313" key="5">
    <source>
        <dbReference type="EMBL" id="ANJ56258.1"/>
    </source>
</evidence>
<dbReference type="STRING" id="1853130.PMA3_14355"/>
<evidence type="ECO:0000256" key="1">
    <source>
        <dbReference type="ARBA" id="ARBA00009075"/>
    </source>
</evidence>
<dbReference type="PANTHER" id="PTHR34596">
    <property type="entry name" value="CHITOPORIN"/>
    <property type="match status" value="1"/>
</dbReference>
<accession>A0A191YTY9</accession>